<dbReference type="Proteomes" id="UP000013117">
    <property type="component" value="Unassembled WGS sequence"/>
</dbReference>
<name>N8Y564_9GAMM</name>
<accession>N8Y564</accession>
<evidence type="ECO:0000313" key="1">
    <source>
        <dbReference type="EMBL" id="ENV31887.1"/>
    </source>
</evidence>
<organism evidence="1 2">
    <name type="scientific">Acinetobacter gerneri DSM 14967 = CIP 107464 = MTCC 9824</name>
    <dbReference type="NCBI Taxonomy" id="1120926"/>
    <lineage>
        <taxon>Bacteria</taxon>
        <taxon>Pseudomonadati</taxon>
        <taxon>Pseudomonadota</taxon>
        <taxon>Gammaproteobacteria</taxon>
        <taxon>Moraxellales</taxon>
        <taxon>Moraxellaceae</taxon>
        <taxon>Acinetobacter</taxon>
    </lineage>
</organism>
<proteinExistence type="predicted"/>
<dbReference type="AlphaFoldDB" id="N8Y564"/>
<reference evidence="1 2" key="1">
    <citation type="submission" date="2013-02" db="EMBL/GenBank/DDBJ databases">
        <title>The Genome Sequence of Acinetobacter gerneri CIP 107464.</title>
        <authorList>
            <consortium name="The Broad Institute Genome Sequencing Platform"/>
            <consortium name="The Broad Institute Genome Sequencing Center for Infectious Disease"/>
            <person name="Cerqueira G."/>
            <person name="Feldgarden M."/>
            <person name="Courvalin P."/>
            <person name="Perichon B."/>
            <person name="Grillot-Courvalin C."/>
            <person name="Clermont D."/>
            <person name="Rocha E."/>
            <person name="Yoon E.-J."/>
            <person name="Nemec A."/>
            <person name="Walker B."/>
            <person name="Young S.K."/>
            <person name="Zeng Q."/>
            <person name="Gargeya S."/>
            <person name="Fitzgerald M."/>
            <person name="Haas B."/>
            <person name="Abouelleil A."/>
            <person name="Alvarado L."/>
            <person name="Arachchi H.M."/>
            <person name="Berlin A.M."/>
            <person name="Chapman S.B."/>
            <person name="Dewar J."/>
            <person name="Goldberg J."/>
            <person name="Griggs A."/>
            <person name="Gujja S."/>
            <person name="Hansen M."/>
            <person name="Howarth C."/>
            <person name="Imamovic A."/>
            <person name="Larimer J."/>
            <person name="McCowan C."/>
            <person name="Murphy C."/>
            <person name="Neiman D."/>
            <person name="Pearson M."/>
            <person name="Priest M."/>
            <person name="Roberts A."/>
            <person name="Saif S."/>
            <person name="Shea T."/>
            <person name="Sisk P."/>
            <person name="Sykes S."/>
            <person name="Wortman J."/>
            <person name="Nusbaum C."/>
            <person name="Birren B."/>
        </authorList>
    </citation>
    <scope>NUCLEOTIDE SEQUENCE [LARGE SCALE GENOMIC DNA]</scope>
    <source>
        <strain evidence="1 2">CIP 107464</strain>
    </source>
</reference>
<sequence length="34" mass="3996">MQNELDRDRIVALIELHLPYSVDALDLHPKHFPV</sequence>
<dbReference type="EMBL" id="APPN01000083">
    <property type="protein sequence ID" value="ENV31887.1"/>
    <property type="molecule type" value="Genomic_DNA"/>
</dbReference>
<dbReference type="STRING" id="202952.GCA_000747725_01672"/>
<gene>
    <name evidence="1" type="ORF">F960_04256</name>
</gene>
<keyword evidence="2" id="KW-1185">Reference proteome</keyword>
<dbReference type="HOGENOM" id="CLU_3371494_0_0_6"/>
<dbReference type="PATRIC" id="fig|1120926.3.peg.4143"/>
<protein>
    <submittedName>
        <fullName evidence="1">Uncharacterized protein</fullName>
    </submittedName>
</protein>
<comment type="caution">
    <text evidence="1">The sequence shown here is derived from an EMBL/GenBank/DDBJ whole genome shotgun (WGS) entry which is preliminary data.</text>
</comment>
<evidence type="ECO:0000313" key="2">
    <source>
        <dbReference type="Proteomes" id="UP000013117"/>
    </source>
</evidence>